<evidence type="ECO:0000313" key="1">
    <source>
        <dbReference type="EMBL" id="RCR69439.1"/>
    </source>
</evidence>
<gene>
    <name evidence="1" type="ORF">DUE52_11340</name>
</gene>
<accession>A0A368JP45</accession>
<comment type="caution">
    <text evidence="1">The sequence shown here is derived from an EMBL/GenBank/DDBJ whole genome shotgun (WGS) entry which is preliminary data.</text>
</comment>
<proteinExistence type="predicted"/>
<dbReference type="Proteomes" id="UP000253383">
    <property type="component" value="Unassembled WGS sequence"/>
</dbReference>
<dbReference type="EMBL" id="QOWE01000008">
    <property type="protein sequence ID" value="RCR69439.1"/>
    <property type="molecule type" value="Genomic_DNA"/>
</dbReference>
<reference evidence="1 2" key="1">
    <citation type="submission" date="2018-07" db="EMBL/GenBank/DDBJ databases">
        <title>Genome analysis of Larkinella rosea.</title>
        <authorList>
            <person name="Zhou Z."/>
            <person name="Wang G."/>
        </authorList>
    </citation>
    <scope>NUCLEOTIDE SEQUENCE [LARGE SCALE GENOMIC DNA]</scope>
    <source>
        <strain evidence="2">zzj9</strain>
    </source>
</reference>
<keyword evidence="2" id="KW-1185">Reference proteome</keyword>
<dbReference type="AlphaFoldDB" id="A0A368JP45"/>
<sequence>MNGLESHLVATAQRWANGEGVMMPVSLKAFLMMLINEYRWYCADNPRTSPVNVWLTDAPIQHQVIMIQAADSDKPSAKIKAKKAL</sequence>
<organism evidence="1 2">
    <name type="scientific">Larkinella punicea</name>
    <dbReference type="NCBI Taxonomy" id="2315727"/>
    <lineage>
        <taxon>Bacteria</taxon>
        <taxon>Pseudomonadati</taxon>
        <taxon>Bacteroidota</taxon>
        <taxon>Cytophagia</taxon>
        <taxon>Cytophagales</taxon>
        <taxon>Spirosomataceae</taxon>
        <taxon>Larkinella</taxon>
    </lineage>
</organism>
<name>A0A368JP45_9BACT</name>
<protein>
    <submittedName>
        <fullName evidence="1">Uncharacterized protein</fullName>
    </submittedName>
</protein>
<evidence type="ECO:0000313" key="2">
    <source>
        <dbReference type="Proteomes" id="UP000253383"/>
    </source>
</evidence>